<name>A0A9Q9HCQ9_LEICA</name>
<evidence type="ECO:0000313" key="1">
    <source>
        <dbReference type="EMBL" id="UWQ52738.1"/>
    </source>
</evidence>
<protein>
    <submittedName>
        <fullName evidence="1">Uncharacterized protein</fullName>
    </submittedName>
</protein>
<evidence type="ECO:0000313" key="2">
    <source>
        <dbReference type="Proteomes" id="UP001058713"/>
    </source>
</evidence>
<accession>A0A9Q9HCQ9</accession>
<dbReference type="RefSeq" id="WP_259970511.1">
    <property type="nucleotide sequence ID" value="NZ_CP081070.1"/>
</dbReference>
<sequence length="208" mass="23995">MALGESTRKPRKDRSQKLERLCEHINEIIALEGQEFDGHIWAILPQKEWAAMLGVDERTIRRLIKMPPIQTTTTQVEGVKATLLRVGKPGKPTPRTTAQAMAGIFRKRTEQSVNPNQFGCLVGLAEAWPDRHELEIFKYVTSPEGWEWFMTGLGLEIAVEQSEGKHTRKMFFKHPHIPTLRRYAKVAFEAWRMHLMEKGKWPAMPLKQ</sequence>
<gene>
    <name evidence="1" type="ORF">K3721_11990</name>
</gene>
<proteinExistence type="predicted"/>
<dbReference type="EMBL" id="CP081070">
    <property type="protein sequence ID" value="UWQ52738.1"/>
    <property type="molecule type" value="Genomic_DNA"/>
</dbReference>
<dbReference type="Proteomes" id="UP001058713">
    <property type="component" value="Chromosome"/>
</dbReference>
<organism evidence="1 2">
    <name type="scientific">Leisingera caerulea</name>
    <name type="common">Phaeobacter caeruleus</name>
    <dbReference type="NCBI Taxonomy" id="506591"/>
    <lineage>
        <taxon>Bacteria</taxon>
        <taxon>Pseudomonadati</taxon>
        <taxon>Pseudomonadota</taxon>
        <taxon>Alphaproteobacteria</taxon>
        <taxon>Rhodobacterales</taxon>
        <taxon>Roseobacteraceae</taxon>
        <taxon>Leisingera</taxon>
    </lineage>
</organism>
<dbReference type="KEGG" id="lcae:K3721_11990"/>
<reference evidence="1" key="1">
    <citation type="submission" date="2021-08" db="EMBL/GenBank/DDBJ databases">
        <authorList>
            <person name="Nwanade C."/>
            <person name="Wang M."/>
            <person name="Masoudi A."/>
            <person name="Yu Z."/>
            <person name="Liu J."/>
        </authorList>
    </citation>
    <scope>NUCLEOTIDE SEQUENCE</scope>
    <source>
        <strain evidence="1">S122</strain>
    </source>
</reference>
<dbReference type="AlphaFoldDB" id="A0A9Q9HCQ9"/>